<comment type="catalytic activity">
    <reaction evidence="1">
        <text>[E2 ubiquitin-conjugating enzyme]-S-ubiquitinyl-L-cysteine + [acceptor protein]-L-lysine = [E2 ubiquitin-conjugating enzyme]-L-cysteine + [acceptor protein]-N(6)-ubiquitinyl-L-lysine.</text>
        <dbReference type="EC" id="2.3.2.31"/>
    </reaction>
</comment>
<dbReference type="Proteomes" id="UP001153620">
    <property type="component" value="Chromosome 3"/>
</dbReference>
<evidence type="ECO:0000256" key="6">
    <source>
        <dbReference type="ARBA" id="ARBA00022737"/>
    </source>
</evidence>
<dbReference type="Gene3D" id="3.30.40.10">
    <property type="entry name" value="Zinc/RING finger domain, C3HC4 (zinc finger)"/>
    <property type="match status" value="1"/>
</dbReference>
<dbReference type="PANTHER" id="PTHR11685">
    <property type="entry name" value="RBR FAMILY RING FINGER AND IBR DOMAIN-CONTAINING"/>
    <property type="match status" value="1"/>
</dbReference>
<dbReference type="SMART" id="SM00647">
    <property type="entry name" value="IBR"/>
    <property type="match status" value="2"/>
</dbReference>
<keyword evidence="6" id="KW-0677">Repeat</keyword>
<accession>A0A9N9WVG7</accession>
<dbReference type="Pfam" id="PF01485">
    <property type="entry name" value="IBR"/>
    <property type="match status" value="1"/>
</dbReference>
<dbReference type="InterPro" id="IPR002867">
    <property type="entry name" value="IBR_dom"/>
</dbReference>
<gene>
    <name evidence="11" type="ORF">CHIRRI_LOCUS10539</name>
</gene>
<dbReference type="GO" id="GO:0061630">
    <property type="term" value="F:ubiquitin protein ligase activity"/>
    <property type="evidence" value="ECO:0007669"/>
    <property type="project" value="UniProtKB-EC"/>
</dbReference>
<dbReference type="Gene3D" id="1.20.120.1750">
    <property type="match status" value="1"/>
</dbReference>
<keyword evidence="5" id="KW-0479">Metal-binding</keyword>
<name>A0A9N9WVG7_9DIPT</name>
<dbReference type="AlphaFoldDB" id="A0A9N9WVG7"/>
<feature type="domain" description="IBR" evidence="10">
    <location>
        <begin position="276"/>
        <end position="338"/>
    </location>
</feature>
<evidence type="ECO:0000256" key="2">
    <source>
        <dbReference type="ARBA" id="ARBA00005884"/>
    </source>
</evidence>
<dbReference type="SUPFAM" id="SSF57850">
    <property type="entry name" value="RING/U-box"/>
    <property type="match status" value="3"/>
</dbReference>
<reference evidence="11" key="2">
    <citation type="submission" date="2022-10" db="EMBL/GenBank/DDBJ databases">
        <authorList>
            <consortium name="ENA_rothamsted_submissions"/>
            <consortium name="culmorum"/>
            <person name="King R."/>
        </authorList>
    </citation>
    <scope>NUCLEOTIDE SEQUENCE</scope>
</reference>
<evidence type="ECO:0000256" key="1">
    <source>
        <dbReference type="ARBA" id="ARBA00001798"/>
    </source>
</evidence>
<evidence type="ECO:0000256" key="8">
    <source>
        <dbReference type="ARBA" id="ARBA00022786"/>
    </source>
</evidence>
<keyword evidence="4" id="KW-0808">Transferase</keyword>
<comment type="similarity">
    <text evidence="2">Belongs to the RBR family. Ariadne subfamily.</text>
</comment>
<keyword evidence="8" id="KW-0833">Ubl conjugation pathway</keyword>
<dbReference type="EC" id="2.3.2.31" evidence="3"/>
<reference evidence="11" key="1">
    <citation type="submission" date="2022-01" db="EMBL/GenBank/DDBJ databases">
        <authorList>
            <person name="King R."/>
        </authorList>
    </citation>
    <scope>NUCLEOTIDE SEQUENCE</scope>
</reference>
<evidence type="ECO:0000256" key="7">
    <source>
        <dbReference type="ARBA" id="ARBA00022771"/>
    </source>
</evidence>
<proteinExistence type="inferred from homology"/>
<keyword evidence="12" id="KW-1185">Reference proteome</keyword>
<feature type="domain" description="IBR" evidence="10">
    <location>
        <begin position="212"/>
        <end position="272"/>
    </location>
</feature>
<evidence type="ECO:0000256" key="5">
    <source>
        <dbReference type="ARBA" id="ARBA00022723"/>
    </source>
</evidence>
<evidence type="ECO:0000313" key="11">
    <source>
        <dbReference type="EMBL" id="CAG9807693.1"/>
    </source>
</evidence>
<evidence type="ECO:0000256" key="3">
    <source>
        <dbReference type="ARBA" id="ARBA00012251"/>
    </source>
</evidence>
<dbReference type="InterPro" id="IPR031127">
    <property type="entry name" value="E3_UB_ligase_RBR"/>
</dbReference>
<dbReference type="GO" id="GO:0008270">
    <property type="term" value="F:zinc ion binding"/>
    <property type="evidence" value="ECO:0007669"/>
    <property type="project" value="UniProtKB-KW"/>
</dbReference>
<evidence type="ECO:0000256" key="4">
    <source>
        <dbReference type="ARBA" id="ARBA00022679"/>
    </source>
</evidence>
<keyword evidence="7" id="KW-0863">Zinc-finger</keyword>
<evidence type="ECO:0000256" key="9">
    <source>
        <dbReference type="ARBA" id="ARBA00022833"/>
    </source>
</evidence>
<dbReference type="EMBL" id="OU895879">
    <property type="protein sequence ID" value="CAG9807693.1"/>
    <property type="molecule type" value="Genomic_DNA"/>
</dbReference>
<dbReference type="Pfam" id="PF21235">
    <property type="entry name" value="UBA_ARI1"/>
    <property type="match status" value="1"/>
</dbReference>
<dbReference type="InterPro" id="IPR048962">
    <property type="entry name" value="ARIH1-like_UBL"/>
</dbReference>
<evidence type="ECO:0000259" key="10">
    <source>
        <dbReference type="SMART" id="SM00647"/>
    </source>
</evidence>
<keyword evidence="9" id="KW-0862">Zinc</keyword>
<dbReference type="FunFam" id="3.30.40.10:FF:000019">
    <property type="entry name" value="RBR-type E3 ubiquitin transferase"/>
    <property type="match status" value="1"/>
</dbReference>
<dbReference type="OrthoDB" id="69641at2759"/>
<sequence length="551" mass="63935">MMEVNKKRCKLMENDQENYDCLKHDDSFDVENKTDDVDYGEISLDSSDCEDEINLSELTSEKVNKIQILSFDDVKDVMEAEIREIQNVTELSKQLTKLLLNNFNWDKIKLLDRFYEVGEEELINSLKIKVPDKINISQQIATHCQICLEADNELLKISCGHGYCKECWEKYLTLKIIDEGCGDGIACPAHKCHLLLDENMIISTLTNQTVRERYKFLLCNNYVLCNRLIRFCPMPKCNSVIKTEIAKVTVQCSCGLIFCFQCGIDLHEPVICETVVKWEKLIKTDGLSNKWIYENTKNCPSCKSPIQKNGGCNHMYCPKCKLDFCWACMKTTKDHYACEAFVRRGPESNKTFDGDFIHYFNLYKLMEESIKFEKSYFKPGILLESLSSNKHWMCHDFIEDAVNALYQNRRVLMFSYVFAYFIDLNTWKTIFEENLEALRRSTESLSALMEREISINNVMDQQQKIRDLAGFCESRRKILSKFVADGYQNDYWTERKSDPSSKSGISTDIYKDVNKVIQNGNRRGFAPPNGQELTRSELIAIGLFRPQDNTD</sequence>
<dbReference type="GO" id="GO:0016567">
    <property type="term" value="P:protein ubiquitination"/>
    <property type="evidence" value="ECO:0007669"/>
    <property type="project" value="InterPro"/>
</dbReference>
<dbReference type="InterPro" id="IPR013083">
    <property type="entry name" value="Znf_RING/FYVE/PHD"/>
</dbReference>
<protein>
    <recommendedName>
        <fullName evidence="3">RBR-type E3 ubiquitin transferase</fullName>
        <ecNumber evidence="3">2.3.2.31</ecNumber>
    </recommendedName>
</protein>
<organism evidence="11 12">
    <name type="scientific">Chironomus riparius</name>
    <dbReference type="NCBI Taxonomy" id="315576"/>
    <lineage>
        <taxon>Eukaryota</taxon>
        <taxon>Metazoa</taxon>
        <taxon>Ecdysozoa</taxon>
        <taxon>Arthropoda</taxon>
        <taxon>Hexapoda</taxon>
        <taxon>Insecta</taxon>
        <taxon>Pterygota</taxon>
        <taxon>Neoptera</taxon>
        <taxon>Endopterygota</taxon>
        <taxon>Diptera</taxon>
        <taxon>Nematocera</taxon>
        <taxon>Chironomoidea</taxon>
        <taxon>Chironomidae</taxon>
        <taxon>Chironominae</taxon>
        <taxon>Chironomus</taxon>
    </lineage>
</organism>
<dbReference type="Pfam" id="PF22191">
    <property type="entry name" value="IBR_1"/>
    <property type="match status" value="1"/>
</dbReference>
<evidence type="ECO:0000313" key="12">
    <source>
        <dbReference type="Proteomes" id="UP001153620"/>
    </source>
</evidence>